<proteinExistence type="predicted"/>
<dbReference type="STRING" id="30611.ENSOGAP00000017621"/>
<sequence>MALLAVLLVLVLPRVQTEDNITARQGQPAPAGVAVDAGSNRLTCHVCEKEDDFSCTNPQTCAENQKYCVTAAIRMFPRFLLVSKQCSEHCGTAPDLPAKEFIMEEPTPFVYFVCCVTNTCNNEGGVKLQFKEHTDRASEVSRGNARLATFLAFVSIVGGFGLP</sequence>
<feature type="domain" description="UPAR/Ly6" evidence="7">
    <location>
        <begin position="42"/>
        <end position="130"/>
    </location>
</feature>
<dbReference type="CDD" id="cd23550">
    <property type="entry name" value="TFP_LU_ECD_Ly6K"/>
    <property type="match status" value="1"/>
</dbReference>
<dbReference type="EMBL" id="AAQR03184586">
    <property type="status" value="NOT_ANNOTATED_CDS"/>
    <property type="molecule type" value="Genomic_DNA"/>
</dbReference>
<protein>
    <recommendedName>
        <fullName evidence="7">UPAR/Ly6 domain-containing protein</fullName>
    </recommendedName>
</protein>
<evidence type="ECO:0000256" key="1">
    <source>
        <dbReference type="ARBA" id="ARBA00004236"/>
    </source>
</evidence>
<dbReference type="SUPFAM" id="SSF57302">
    <property type="entry name" value="Snake toxin-like"/>
    <property type="match status" value="1"/>
</dbReference>
<dbReference type="Gene3D" id="2.10.60.10">
    <property type="entry name" value="CD59"/>
    <property type="match status" value="1"/>
</dbReference>
<comment type="subcellular location">
    <subcellularLocation>
        <location evidence="1">Cell membrane</location>
    </subcellularLocation>
</comment>
<dbReference type="Ensembl" id="ENSOGAT00000033230.1">
    <property type="protein sequence ID" value="ENSOGAP00000017621.1"/>
    <property type="gene ID" value="ENSOGAG00000031540.1"/>
</dbReference>
<evidence type="ECO:0000256" key="3">
    <source>
        <dbReference type="ARBA" id="ARBA00022729"/>
    </source>
</evidence>
<dbReference type="PANTHER" id="PTHR15049:SF1">
    <property type="entry name" value="LYMPHOCYTE ANTIGEN 6K"/>
    <property type="match status" value="1"/>
</dbReference>
<organism evidence="8 9">
    <name type="scientific">Otolemur garnettii</name>
    <name type="common">Small-eared galago</name>
    <name type="synonym">Garnett's greater bushbaby</name>
    <dbReference type="NCBI Taxonomy" id="30611"/>
    <lineage>
        <taxon>Eukaryota</taxon>
        <taxon>Metazoa</taxon>
        <taxon>Chordata</taxon>
        <taxon>Craniata</taxon>
        <taxon>Vertebrata</taxon>
        <taxon>Euteleostomi</taxon>
        <taxon>Mammalia</taxon>
        <taxon>Eutheria</taxon>
        <taxon>Euarchontoglires</taxon>
        <taxon>Primates</taxon>
        <taxon>Strepsirrhini</taxon>
        <taxon>Lorisiformes</taxon>
        <taxon>Galagidae</taxon>
        <taxon>Otolemur</taxon>
    </lineage>
</organism>
<dbReference type="OMA" id="MPFFYLK"/>
<dbReference type="GO" id="GO:0001669">
    <property type="term" value="C:acrosomal vesicle"/>
    <property type="evidence" value="ECO:0007669"/>
    <property type="project" value="TreeGrafter"/>
</dbReference>
<dbReference type="GeneTree" id="ENSGT00940000159966"/>
<dbReference type="InterPro" id="IPR052874">
    <property type="entry name" value="Sperm-ZP_regulatory"/>
</dbReference>
<dbReference type="SMART" id="SM00134">
    <property type="entry name" value="LU"/>
    <property type="match status" value="1"/>
</dbReference>
<evidence type="ECO:0000256" key="4">
    <source>
        <dbReference type="ARBA" id="ARBA00023136"/>
    </source>
</evidence>
<evidence type="ECO:0000259" key="7">
    <source>
        <dbReference type="SMART" id="SM00134"/>
    </source>
</evidence>
<dbReference type="Pfam" id="PF00087">
    <property type="entry name" value="Toxin_TOLIP"/>
    <property type="match status" value="1"/>
</dbReference>
<keyword evidence="5" id="KW-0325">Glycoprotein</keyword>
<dbReference type="AlphaFoldDB" id="H0XND0"/>
<dbReference type="FunCoup" id="H0XND0">
    <property type="interactions" value="21"/>
</dbReference>
<dbReference type="InParanoid" id="H0XND0"/>
<evidence type="ECO:0000256" key="2">
    <source>
        <dbReference type="ARBA" id="ARBA00022475"/>
    </source>
</evidence>
<dbReference type="PANTHER" id="PTHR15049">
    <property type="entry name" value="GLYCOSYL-PHOSPHATIDYLINOSITOL-ANCHORED MOLECULE-LIKE PROTEIN-RELATED"/>
    <property type="match status" value="1"/>
</dbReference>
<name>H0XND0_OTOGA</name>
<dbReference type="InterPro" id="IPR045860">
    <property type="entry name" value="Snake_toxin-like_sf"/>
</dbReference>
<accession>H0XND0</accession>
<dbReference type="HOGENOM" id="CLU_105666_0_0_1"/>
<keyword evidence="2" id="KW-1003">Cell membrane</keyword>
<dbReference type="Proteomes" id="UP000005225">
    <property type="component" value="Unassembled WGS sequence"/>
</dbReference>
<dbReference type="GO" id="GO:0007339">
    <property type="term" value="P:binding of sperm to zona pellucida"/>
    <property type="evidence" value="ECO:0007669"/>
    <property type="project" value="TreeGrafter"/>
</dbReference>
<dbReference type="InterPro" id="IPR035076">
    <property type="entry name" value="Toxin/TOLIP"/>
</dbReference>
<evidence type="ECO:0000313" key="9">
    <source>
        <dbReference type="Proteomes" id="UP000005225"/>
    </source>
</evidence>
<evidence type="ECO:0000256" key="6">
    <source>
        <dbReference type="SAM" id="SignalP"/>
    </source>
</evidence>
<feature type="signal peptide" evidence="6">
    <location>
        <begin position="1"/>
        <end position="17"/>
    </location>
</feature>
<reference evidence="9" key="1">
    <citation type="submission" date="2011-03" db="EMBL/GenBank/DDBJ databases">
        <title>Version 3 of the genome sequence of Otolemur garnettii (Bushbaby).</title>
        <authorList>
            <consortium name="The Broad Institute Genome Sequencing Platform"/>
            <person name="Di Palma F."/>
            <person name="Johnson J."/>
            <person name="Lander E.S."/>
            <person name="Lindblad-Toh K."/>
            <person name="Jaffe D.B."/>
            <person name="Gnerre S."/>
            <person name="MacCallum I."/>
            <person name="Przybylski D."/>
            <person name="Ribeiro F.J."/>
            <person name="Burton J.N."/>
            <person name="Walker B.J."/>
            <person name="Sharpe T."/>
            <person name="Hall G."/>
        </authorList>
    </citation>
    <scope>NUCLEOTIDE SEQUENCE [LARGE SCALE GENOMIC DNA]</scope>
</reference>
<reference evidence="8" key="2">
    <citation type="submission" date="2025-08" db="UniProtKB">
        <authorList>
            <consortium name="Ensembl"/>
        </authorList>
    </citation>
    <scope>IDENTIFICATION</scope>
</reference>
<evidence type="ECO:0000313" key="8">
    <source>
        <dbReference type="Ensembl" id="ENSOGAP00000017621.1"/>
    </source>
</evidence>
<dbReference type="eggNOG" id="ENOG502TDVS">
    <property type="taxonomic scope" value="Eukaryota"/>
</dbReference>
<evidence type="ECO:0000256" key="5">
    <source>
        <dbReference type="ARBA" id="ARBA00023180"/>
    </source>
</evidence>
<reference evidence="8" key="3">
    <citation type="submission" date="2025-09" db="UniProtKB">
        <authorList>
            <consortium name="Ensembl"/>
        </authorList>
    </citation>
    <scope>IDENTIFICATION</scope>
</reference>
<dbReference type="GO" id="GO:0005886">
    <property type="term" value="C:plasma membrane"/>
    <property type="evidence" value="ECO:0007669"/>
    <property type="project" value="UniProtKB-SubCell"/>
</dbReference>
<feature type="chain" id="PRO_5003545215" description="UPAR/Ly6 domain-containing protein" evidence="6">
    <location>
        <begin position="18"/>
        <end position="163"/>
    </location>
</feature>
<keyword evidence="9" id="KW-1185">Reference proteome</keyword>
<keyword evidence="3 6" id="KW-0732">Signal</keyword>
<dbReference type="InterPro" id="IPR016054">
    <property type="entry name" value="LY6_UPA_recep-like"/>
</dbReference>
<keyword evidence="4" id="KW-0472">Membrane</keyword>